<name>A0ABR2HZL6_9PEZI</name>
<evidence type="ECO:0000313" key="1">
    <source>
        <dbReference type="EMBL" id="KAK8855525.1"/>
    </source>
</evidence>
<accession>A0ABR2HZL6</accession>
<dbReference type="EMBL" id="JAPCWZ010000007">
    <property type="protein sequence ID" value="KAK8855525.1"/>
    <property type="molecule type" value="Genomic_DNA"/>
</dbReference>
<organism evidence="1 2">
    <name type="scientific">Apiospora arundinis</name>
    <dbReference type="NCBI Taxonomy" id="335852"/>
    <lineage>
        <taxon>Eukaryota</taxon>
        <taxon>Fungi</taxon>
        <taxon>Dikarya</taxon>
        <taxon>Ascomycota</taxon>
        <taxon>Pezizomycotina</taxon>
        <taxon>Sordariomycetes</taxon>
        <taxon>Xylariomycetidae</taxon>
        <taxon>Amphisphaeriales</taxon>
        <taxon>Apiosporaceae</taxon>
        <taxon>Apiospora</taxon>
    </lineage>
</organism>
<dbReference type="Proteomes" id="UP001390339">
    <property type="component" value="Unassembled WGS sequence"/>
</dbReference>
<proteinExistence type="predicted"/>
<gene>
    <name evidence="1" type="ORF">PGQ11_011437</name>
</gene>
<reference evidence="1 2" key="1">
    <citation type="journal article" date="2024" name="IMA Fungus">
        <title>Apiospora arundinis, a panoply of carbohydrate-active enzymes and secondary metabolites.</title>
        <authorList>
            <person name="Sorensen T."/>
            <person name="Petersen C."/>
            <person name="Muurmann A.T."/>
            <person name="Christiansen J.V."/>
            <person name="Brundto M.L."/>
            <person name="Overgaard C.K."/>
            <person name="Boysen A.T."/>
            <person name="Wollenberg R.D."/>
            <person name="Larsen T.O."/>
            <person name="Sorensen J.L."/>
            <person name="Nielsen K.L."/>
            <person name="Sondergaard T.E."/>
        </authorList>
    </citation>
    <scope>NUCLEOTIDE SEQUENCE [LARGE SCALE GENOMIC DNA]</scope>
    <source>
        <strain evidence="1 2">AAU 773</strain>
    </source>
</reference>
<comment type="caution">
    <text evidence="1">The sequence shown here is derived from an EMBL/GenBank/DDBJ whole genome shotgun (WGS) entry which is preliminary data.</text>
</comment>
<evidence type="ECO:0000313" key="2">
    <source>
        <dbReference type="Proteomes" id="UP001390339"/>
    </source>
</evidence>
<protein>
    <submittedName>
        <fullName evidence="1">Uncharacterized protein</fullName>
    </submittedName>
</protein>
<sequence>MDKIRDFDESKVDEDLQTVRGLLTTPPLFTNPRLEEVARIVIRSAEEARQHRDEGGDAVVIPSTAYTAAWDRYKRARSALDFWRDRSSRNESAVRDLKAIRTWYLASKYGYHLHKAAHDKRVAFIQTPEVGPSRYLSPEKEDTVASMLWDLDSHLQLKRCCWSQLHTSLKKNLDSLNQWETGDSDPKSKAPPTPTLTWMMEILSLFEEKAKGSTMLAVHSAATNESGLYDKMCNRHLNLVRRMRAQVALDEVNKDIASIAVWVPKMCDTTLLERAMRYHKLDIMRCAASIK</sequence>
<keyword evidence="2" id="KW-1185">Reference proteome</keyword>